<accession>A0A1G9MUG0</accession>
<organism evidence="1 2">
    <name type="scientific">Modicisalibacter muralis</name>
    <dbReference type="NCBI Taxonomy" id="119000"/>
    <lineage>
        <taxon>Bacteria</taxon>
        <taxon>Pseudomonadati</taxon>
        <taxon>Pseudomonadota</taxon>
        <taxon>Gammaproteobacteria</taxon>
        <taxon>Oceanospirillales</taxon>
        <taxon>Halomonadaceae</taxon>
        <taxon>Modicisalibacter</taxon>
    </lineage>
</organism>
<proteinExistence type="predicted"/>
<dbReference type="STRING" id="119000.SAMN05661010_02516"/>
<gene>
    <name evidence="1" type="ORF">SAMN05661010_02516</name>
</gene>
<protein>
    <recommendedName>
        <fullName evidence="3">DUF1799 domain-containing protein</fullName>
    </recommendedName>
</protein>
<evidence type="ECO:0008006" key="3">
    <source>
        <dbReference type="Google" id="ProtNLM"/>
    </source>
</evidence>
<name>A0A1G9MUG0_9GAMM</name>
<dbReference type="InterPro" id="IPR014915">
    <property type="entry name" value="Phage_TLS_TfmB"/>
</dbReference>
<sequence length="71" mass="8010">MWPEHWQALNVFLACRTQWRVIAGMGGVQYQGLDYTALESIMRMKGVDDTSAVLEQVQHMETGALEGLNAR</sequence>
<dbReference type="Proteomes" id="UP000198654">
    <property type="component" value="Unassembled WGS sequence"/>
</dbReference>
<evidence type="ECO:0000313" key="1">
    <source>
        <dbReference type="EMBL" id="SDL77641.1"/>
    </source>
</evidence>
<reference evidence="1 2" key="1">
    <citation type="submission" date="2016-10" db="EMBL/GenBank/DDBJ databases">
        <authorList>
            <person name="de Groot N.N."/>
        </authorList>
    </citation>
    <scope>NUCLEOTIDE SEQUENCE [LARGE SCALE GENOMIC DNA]</scope>
    <source>
        <strain evidence="1 2">DSM 14789</strain>
    </source>
</reference>
<dbReference type="EMBL" id="FNGI01000007">
    <property type="protein sequence ID" value="SDL77641.1"/>
    <property type="molecule type" value="Genomic_DNA"/>
</dbReference>
<keyword evidence="2" id="KW-1185">Reference proteome</keyword>
<dbReference type="Pfam" id="PF08809">
    <property type="entry name" value="DUF1799"/>
    <property type="match status" value="1"/>
</dbReference>
<evidence type="ECO:0000313" key="2">
    <source>
        <dbReference type="Proteomes" id="UP000198654"/>
    </source>
</evidence>
<dbReference type="AlphaFoldDB" id="A0A1G9MUG0"/>